<dbReference type="Pfam" id="PF20567">
    <property type="entry name" value="DUF6776"/>
    <property type="match status" value="1"/>
</dbReference>
<dbReference type="AlphaFoldDB" id="A0A8J7G1K8"/>
<accession>A0A8J7G1K8</accession>
<dbReference type="Proteomes" id="UP000604481">
    <property type="component" value="Unassembled WGS sequence"/>
</dbReference>
<proteinExistence type="predicted"/>
<dbReference type="InterPro" id="IPR046703">
    <property type="entry name" value="DUF6776"/>
</dbReference>
<keyword evidence="2" id="KW-1185">Reference proteome</keyword>
<evidence type="ECO:0000313" key="1">
    <source>
        <dbReference type="EMBL" id="MBE9610295.1"/>
    </source>
</evidence>
<name>A0A8J7G1K8_9NEIS</name>
<dbReference type="EMBL" id="JADFUA010000008">
    <property type="protein sequence ID" value="MBE9610295.1"/>
    <property type="molecule type" value="Genomic_DNA"/>
</dbReference>
<sequence length="237" mass="25855">MPLKRWHRARRMRLASLPPQVRTGHPVRDWLLRLVLAVALLVAGFVSGRLTHSSVESVPAIASAASGAGRAANLETELAAVLAREALLAQRVRISDAARTAQASELASLRGQLSTQQETLAFFQSLLQANNRSKPVDLAVCNAVAEADNAWRYRLLLVQGINRDAQFSGTLRVSMQYRSEGKQAELTVPDQPVSFRHYGNREGVLKLPAGARPVLLEARLVGENNNVLASCQHKQGE</sequence>
<evidence type="ECO:0000313" key="2">
    <source>
        <dbReference type="Proteomes" id="UP000604481"/>
    </source>
</evidence>
<dbReference type="RefSeq" id="WP_194116822.1">
    <property type="nucleotide sequence ID" value="NZ_JADFUA010000008.1"/>
</dbReference>
<protein>
    <submittedName>
        <fullName evidence="1">Uncharacterized protein</fullName>
    </submittedName>
</protein>
<organism evidence="1 2">
    <name type="scientific">Chitinilyticum piscinae</name>
    <dbReference type="NCBI Taxonomy" id="2866724"/>
    <lineage>
        <taxon>Bacteria</taxon>
        <taxon>Pseudomonadati</taxon>
        <taxon>Pseudomonadota</taxon>
        <taxon>Betaproteobacteria</taxon>
        <taxon>Neisseriales</taxon>
        <taxon>Chitinibacteraceae</taxon>
        <taxon>Chitinilyticum</taxon>
    </lineage>
</organism>
<comment type="caution">
    <text evidence="1">The sequence shown here is derived from an EMBL/GenBank/DDBJ whole genome shotgun (WGS) entry which is preliminary data.</text>
</comment>
<reference evidence="1 2" key="1">
    <citation type="submission" date="2020-10" db="EMBL/GenBank/DDBJ databases">
        <title>The genome sequence of Chitinilyticum litopenaei 4Y14.</title>
        <authorList>
            <person name="Liu Y."/>
        </authorList>
    </citation>
    <scope>NUCLEOTIDE SEQUENCE [LARGE SCALE GENOMIC DNA]</scope>
    <source>
        <strain evidence="1 2">4Y14</strain>
    </source>
</reference>
<gene>
    <name evidence="1" type="ORF">INR99_13170</name>
</gene>